<dbReference type="GO" id="GO:0000781">
    <property type="term" value="C:chromosome, telomeric region"/>
    <property type="evidence" value="ECO:0007669"/>
    <property type="project" value="UniProtKB-SubCell"/>
</dbReference>
<dbReference type="AlphaFoldDB" id="A0A9W8ZUP3"/>
<evidence type="ECO:0000256" key="5">
    <source>
        <dbReference type="ARBA" id="ARBA00022895"/>
    </source>
</evidence>
<dbReference type="GO" id="GO:0003677">
    <property type="term" value="F:DNA binding"/>
    <property type="evidence" value="ECO:0007669"/>
    <property type="project" value="UniProtKB-KW"/>
</dbReference>
<feature type="compositionally biased region" description="Polar residues" evidence="9">
    <location>
        <begin position="414"/>
        <end position="425"/>
    </location>
</feature>
<keyword evidence="4" id="KW-0158">Chromosome</keyword>
<feature type="compositionally biased region" description="Basic and acidic residues" evidence="9">
    <location>
        <begin position="381"/>
        <end position="391"/>
    </location>
</feature>
<dbReference type="InterPro" id="IPR012340">
    <property type="entry name" value="NA-bd_OB-fold"/>
</dbReference>
<evidence type="ECO:0000256" key="4">
    <source>
        <dbReference type="ARBA" id="ARBA00022454"/>
    </source>
</evidence>
<keyword evidence="7" id="KW-0539">Nucleus</keyword>
<name>A0A9W8ZUP3_9AGAR</name>
<evidence type="ECO:0000256" key="6">
    <source>
        <dbReference type="ARBA" id="ARBA00023125"/>
    </source>
</evidence>
<dbReference type="EMBL" id="JANVFS010000041">
    <property type="protein sequence ID" value="KAJ4467443.1"/>
    <property type="molecule type" value="Genomic_DNA"/>
</dbReference>
<evidence type="ECO:0000256" key="7">
    <source>
        <dbReference type="ARBA" id="ARBA00023242"/>
    </source>
</evidence>
<evidence type="ECO:0000256" key="8">
    <source>
        <dbReference type="ARBA" id="ARBA00030039"/>
    </source>
</evidence>
<dbReference type="PANTHER" id="PTHR13989:SF33">
    <property type="entry name" value="CST COMPLEX SUBUNIT STN1"/>
    <property type="match status" value="1"/>
</dbReference>
<evidence type="ECO:0000313" key="10">
    <source>
        <dbReference type="EMBL" id="KAJ4467443.1"/>
    </source>
</evidence>
<protein>
    <recommendedName>
        <fullName evidence="3">CST complex subunit STN1</fullName>
    </recommendedName>
    <alternativeName>
        <fullName evidence="8">Suppressor of cdc thirteen homolog</fullName>
    </alternativeName>
</protein>
<accession>A0A9W8ZUP3</accession>
<evidence type="ECO:0000256" key="1">
    <source>
        <dbReference type="ARBA" id="ARBA00004123"/>
    </source>
</evidence>
<organism evidence="10 11">
    <name type="scientific">Lentinula lateritia</name>
    <dbReference type="NCBI Taxonomy" id="40482"/>
    <lineage>
        <taxon>Eukaryota</taxon>
        <taxon>Fungi</taxon>
        <taxon>Dikarya</taxon>
        <taxon>Basidiomycota</taxon>
        <taxon>Agaricomycotina</taxon>
        <taxon>Agaricomycetes</taxon>
        <taxon>Agaricomycetidae</taxon>
        <taxon>Agaricales</taxon>
        <taxon>Marasmiineae</taxon>
        <taxon>Omphalotaceae</taxon>
        <taxon>Lentinula</taxon>
    </lineage>
</organism>
<feature type="region of interest" description="Disordered" evidence="9">
    <location>
        <begin position="293"/>
        <end position="355"/>
    </location>
</feature>
<dbReference type="Gene3D" id="2.40.50.140">
    <property type="entry name" value="Nucleic acid-binding proteins"/>
    <property type="match status" value="1"/>
</dbReference>
<sequence length="595" mass="67244">MSLTSVVEARSNTSFALLTPRKKRRLTSEPLTIVPSTAEIYKWVFSSNAIAPCFICDIRVMKRHKEKGEEFWWLKRLPCRTIKILGLIVGIQQYEKRISYIVDDGTSVIECVHKCGAPPPSPAKEGKSKRSTFVNDPALPEPVAWIGHTVEIVGRIYEFEAKESTEEYSKRTREVRRQIQVQEIMNDKFRHWQTVLDLHKNNYSLPEPFTIPGPTPSQRSEISTPSTTTSVRTTTSSSSASTSASISSASSSPVKSEIPYQSPRKLRHPSRLHTADLTGNTFRIYIKHYMDHPPTSEESDVETDFSDGDDASVSGPSTPTKRPLHHDQTPRCPRRPLHAADETPRPNRPPIYSISSSRKGFTLSYLRRVPELSELARRVVKAEARRRDREVKKKAKDAATSQSRSQSQKTQISEATTSSTNSLGDSISSRIKRLWKWAIVQLVQEGSIVLWDGPRFPTASKLFDYSMNNRIWKLSSSTGNTTVTSDASVFSSSLGQEPEEYVDLSDPDADEEAYVALTAELLAGEVQRVVQTWVIVRPFSESPKFTKNGILQRLRRDDRWRRVGEWHVEEAIELLVSKGLLFQISENVWGLSSRL</sequence>
<feature type="region of interest" description="Disordered" evidence="9">
    <location>
        <begin position="381"/>
        <end position="425"/>
    </location>
</feature>
<keyword evidence="5" id="KW-0779">Telomere</keyword>
<proteinExistence type="predicted"/>
<dbReference type="PANTHER" id="PTHR13989">
    <property type="entry name" value="REPLICATION PROTEIN A-RELATED"/>
    <property type="match status" value="1"/>
</dbReference>
<feature type="compositionally biased region" description="Low complexity" evidence="9">
    <location>
        <begin position="398"/>
        <end position="413"/>
    </location>
</feature>
<gene>
    <name evidence="10" type="ORF">C8J55DRAFT_229660</name>
</gene>
<comment type="subcellular location">
    <subcellularLocation>
        <location evidence="2">Chromosome</location>
        <location evidence="2">Telomere</location>
    </subcellularLocation>
    <subcellularLocation>
        <location evidence="1">Nucleus</location>
    </subcellularLocation>
</comment>
<dbReference type="InterPro" id="IPR040260">
    <property type="entry name" value="RFA2-like"/>
</dbReference>
<comment type="caution">
    <text evidence="10">The sequence shown here is derived from an EMBL/GenBank/DDBJ whole genome shotgun (WGS) entry which is preliminary data.</text>
</comment>
<evidence type="ECO:0000256" key="9">
    <source>
        <dbReference type="SAM" id="MobiDB-lite"/>
    </source>
</evidence>
<dbReference type="GO" id="GO:0005634">
    <property type="term" value="C:nucleus"/>
    <property type="evidence" value="ECO:0007669"/>
    <property type="project" value="UniProtKB-SubCell"/>
</dbReference>
<dbReference type="Proteomes" id="UP001150238">
    <property type="component" value="Unassembled WGS sequence"/>
</dbReference>
<feature type="region of interest" description="Disordered" evidence="9">
    <location>
        <begin position="207"/>
        <end position="274"/>
    </location>
</feature>
<reference evidence="10" key="1">
    <citation type="submission" date="2022-08" db="EMBL/GenBank/DDBJ databases">
        <authorList>
            <consortium name="DOE Joint Genome Institute"/>
            <person name="Min B."/>
            <person name="Riley R."/>
            <person name="Sierra-Patev S."/>
            <person name="Naranjo-Ortiz M."/>
            <person name="Looney B."/>
            <person name="Konkel Z."/>
            <person name="Slot J.C."/>
            <person name="Sakamoto Y."/>
            <person name="Steenwyk J.L."/>
            <person name="Rokas A."/>
            <person name="Carro J."/>
            <person name="Camarero S."/>
            <person name="Ferreira P."/>
            <person name="Molpeceres G."/>
            <person name="Ruiz-Duenas F.J."/>
            <person name="Serrano A."/>
            <person name="Henrissat B."/>
            <person name="Drula E."/>
            <person name="Hughes K.W."/>
            <person name="Mata J.L."/>
            <person name="Ishikawa N.K."/>
            <person name="Vargas-Isla R."/>
            <person name="Ushijima S."/>
            <person name="Smith C.A."/>
            <person name="Ahrendt S."/>
            <person name="Andreopoulos W."/>
            <person name="He G."/>
            <person name="Labutti K."/>
            <person name="Lipzen A."/>
            <person name="Ng V."/>
            <person name="Sandor L."/>
            <person name="Barry K."/>
            <person name="Martinez A.T."/>
            <person name="Xiao Y."/>
            <person name="Gibbons J.G."/>
            <person name="Terashima K."/>
            <person name="Hibbett D.S."/>
            <person name="Grigoriev I.V."/>
        </authorList>
    </citation>
    <scope>NUCLEOTIDE SEQUENCE</scope>
    <source>
        <strain evidence="10">Sp2 HRB7682 ss15</strain>
    </source>
</reference>
<reference evidence="10" key="2">
    <citation type="journal article" date="2023" name="Proc. Natl. Acad. Sci. U.S.A.">
        <title>A global phylogenomic analysis of the shiitake genus Lentinula.</title>
        <authorList>
            <person name="Sierra-Patev S."/>
            <person name="Min B."/>
            <person name="Naranjo-Ortiz M."/>
            <person name="Looney B."/>
            <person name="Konkel Z."/>
            <person name="Slot J.C."/>
            <person name="Sakamoto Y."/>
            <person name="Steenwyk J.L."/>
            <person name="Rokas A."/>
            <person name="Carro J."/>
            <person name="Camarero S."/>
            <person name="Ferreira P."/>
            <person name="Molpeceres G."/>
            <person name="Ruiz-Duenas F.J."/>
            <person name="Serrano A."/>
            <person name="Henrissat B."/>
            <person name="Drula E."/>
            <person name="Hughes K.W."/>
            <person name="Mata J.L."/>
            <person name="Ishikawa N.K."/>
            <person name="Vargas-Isla R."/>
            <person name="Ushijima S."/>
            <person name="Smith C.A."/>
            <person name="Donoghue J."/>
            <person name="Ahrendt S."/>
            <person name="Andreopoulos W."/>
            <person name="He G."/>
            <person name="LaButti K."/>
            <person name="Lipzen A."/>
            <person name="Ng V."/>
            <person name="Riley R."/>
            <person name="Sandor L."/>
            <person name="Barry K."/>
            <person name="Martinez A.T."/>
            <person name="Xiao Y."/>
            <person name="Gibbons J.G."/>
            <person name="Terashima K."/>
            <person name="Grigoriev I.V."/>
            <person name="Hibbett D."/>
        </authorList>
    </citation>
    <scope>NUCLEOTIDE SEQUENCE</scope>
    <source>
        <strain evidence="10">Sp2 HRB7682 ss15</strain>
    </source>
</reference>
<feature type="compositionally biased region" description="Acidic residues" evidence="9">
    <location>
        <begin position="297"/>
        <end position="310"/>
    </location>
</feature>
<evidence type="ECO:0000256" key="3">
    <source>
        <dbReference type="ARBA" id="ARBA00017411"/>
    </source>
</evidence>
<evidence type="ECO:0000313" key="11">
    <source>
        <dbReference type="Proteomes" id="UP001150238"/>
    </source>
</evidence>
<feature type="compositionally biased region" description="Low complexity" evidence="9">
    <location>
        <begin position="223"/>
        <end position="252"/>
    </location>
</feature>
<keyword evidence="6" id="KW-0238">DNA-binding</keyword>
<evidence type="ECO:0000256" key="2">
    <source>
        <dbReference type="ARBA" id="ARBA00004574"/>
    </source>
</evidence>